<evidence type="ECO:0000259" key="5">
    <source>
        <dbReference type="Pfam" id="PF00389"/>
    </source>
</evidence>
<dbReference type="CDD" id="cd12183">
    <property type="entry name" value="LDH_like_2"/>
    <property type="match status" value="1"/>
</dbReference>
<dbReference type="EMBL" id="SNYI01000002">
    <property type="protein sequence ID" value="TDQ30899.1"/>
    <property type="molecule type" value="Genomic_DNA"/>
</dbReference>
<dbReference type="InterPro" id="IPR029753">
    <property type="entry name" value="D-isomer_DH_CS"/>
</dbReference>
<dbReference type="GO" id="GO:0051287">
    <property type="term" value="F:NAD binding"/>
    <property type="evidence" value="ECO:0007669"/>
    <property type="project" value="InterPro"/>
</dbReference>
<dbReference type="InterPro" id="IPR006139">
    <property type="entry name" value="D-isomer_2_OHA_DH_cat_dom"/>
</dbReference>
<sequence length="335" mass="37499">MKLLVFSAKEFEKPFLYKANQERFTMHFTEDALDTHTAQKAVGYDAISIFSGDDASLLVLEKLHDLGVKYIAIRAAGYNNIHIKAAKRIGLKVANVPEYSPHAIAEHATALLLALARKIVQADRQVQKDNFLLDELMGFNLHGKTIGIVGTGRIGTVMAKIMNGFGCRILAHDPVPNKSLSELDLVKYVSIEELCKESDVISLHIPLTYENFYFFDKEKLGWMKPSAILVNTARGAVVQTNVLIEALERGQIAGYAADVYEKERGLFFRDHSGKGISDERFKKLRELPNVLITPHQAFVTEEALKNIAEMTMENLSAWDKNLPCKNELGKETMMS</sequence>
<evidence type="ECO:0000259" key="6">
    <source>
        <dbReference type="Pfam" id="PF02826"/>
    </source>
</evidence>
<keyword evidence="8" id="KW-1185">Reference proteome</keyword>
<feature type="domain" description="D-isomer specific 2-hydroxyacid dehydrogenase catalytic" evidence="5">
    <location>
        <begin position="9"/>
        <end position="327"/>
    </location>
</feature>
<accession>A0A4R6TME4</accession>
<dbReference type="PANTHER" id="PTHR43026">
    <property type="entry name" value="2-HYDROXYACID DEHYDROGENASE HOMOLOG 1-RELATED"/>
    <property type="match status" value="1"/>
</dbReference>
<dbReference type="InterPro" id="IPR058205">
    <property type="entry name" value="D-LDH-like"/>
</dbReference>
<dbReference type="RefSeq" id="WP_133643771.1">
    <property type="nucleotide sequence ID" value="NZ_SNYI01000002.1"/>
</dbReference>
<dbReference type="Gene3D" id="3.40.50.720">
    <property type="entry name" value="NAD(P)-binding Rossmann-like Domain"/>
    <property type="match status" value="2"/>
</dbReference>
<dbReference type="SUPFAM" id="SSF51735">
    <property type="entry name" value="NAD(P)-binding Rossmann-fold domains"/>
    <property type="match status" value="1"/>
</dbReference>
<dbReference type="InterPro" id="IPR036291">
    <property type="entry name" value="NAD(P)-bd_dom_sf"/>
</dbReference>
<keyword evidence="2 4" id="KW-0560">Oxidoreductase</keyword>
<dbReference type="GO" id="GO:0008720">
    <property type="term" value="F:D-lactate dehydrogenase (NAD+) activity"/>
    <property type="evidence" value="ECO:0007669"/>
    <property type="project" value="TreeGrafter"/>
</dbReference>
<proteinExistence type="inferred from homology"/>
<comment type="caution">
    <text evidence="7">The sequence shown here is derived from an EMBL/GenBank/DDBJ whole genome shotgun (WGS) entry which is preliminary data.</text>
</comment>
<dbReference type="Pfam" id="PF00389">
    <property type="entry name" value="2-Hacid_dh"/>
    <property type="match status" value="1"/>
</dbReference>
<evidence type="ECO:0000256" key="1">
    <source>
        <dbReference type="ARBA" id="ARBA00005854"/>
    </source>
</evidence>
<evidence type="ECO:0000313" key="7">
    <source>
        <dbReference type="EMBL" id="TDQ30899.1"/>
    </source>
</evidence>
<name>A0A4R6TME4_9FLAO</name>
<dbReference type="InterPro" id="IPR006140">
    <property type="entry name" value="D-isomer_DH_NAD-bd"/>
</dbReference>
<dbReference type="InterPro" id="IPR029752">
    <property type="entry name" value="D-isomer_DH_CS1"/>
</dbReference>
<evidence type="ECO:0000256" key="3">
    <source>
        <dbReference type="ARBA" id="ARBA00023027"/>
    </source>
</evidence>
<keyword evidence="3" id="KW-0520">NAD</keyword>
<dbReference type="PANTHER" id="PTHR43026:SF1">
    <property type="entry name" value="2-HYDROXYACID DEHYDROGENASE HOMOLOG 1-RELATED"/>
    <property type="match status" value="1"/>
</dbReference>
<evidence type="ECO:0000256" key="4">
    <source>
        <dbReference type="RuleBase" id="RU003719"/>
    </source>
</evidence>
<dbReference type="PROSITE" id="PS00065">
    <property type="entry name" value="D_2_HYDROXYACID_DH_1"/>
    <property type="match status" value="1"/>
</dbReference>
<evidence type="ECO:0000256" key="2">
    <source>
        <dbReference type="ARBA" id="ARBA00023002"/>
    </source>
</evidence>
<dbReference type="Proteomes" id="UP000295468">
    <property type="component" value="Unassembled WGS sequence"/>
</dbReference>
<feature type="domain" description="D-isomer specific 2-hydroxyacid dehydrogenase NAD-binding" evidence="6">
    <location>
        <begin position="110"/>
        <end position="297"/>
    </location>
</feature>
<evidence type="ECO:0000313" key="8">
    <source>
        <dbReference type="Proteomes" id="UP000295468"/>
    </source>
</evidence>
<dbReference type="OrthoDB" id="9777288at2"/>
<comment type="similarity">
    <text evidence="1 4">Belongs to the D-isomer specific 2-hydroxyacid dehydrogenase family.</text>
</comment>
<dbReference type="AlphaFoldDB" id="A0A4R6TME4"/>
<dbReference type="Pfam" id="PF02826">
    <property type="entry name" value="2-Hacid_dh_C"/>
    <property type="match status" value="1"/>
</dbReference>
<gene>
    <name evidence="7" type="ORF">CLV82_1596</name>
</gene>
<protein>
    <submittedName>
        <fullName evidence="7">D-lactate dehydrogenase</fullName>
    </submittedName>
</protein>
<dbReference type="PROSITE" id="PS00670">
    <property type="entry name" value="D_2_HYDROXYACID_DH_2"/>
    <property type="match status" value="1"/>
</dbReference>
<organism evidence="7 8">
    <name type="scientific">Zeaxanthinibacter enoshimensis</name>
    <dbReference type="NCBI Taxonomy" id="392009"/>
    <lineage>
        <taxon>Bacteria</taxon>
        <taxon>Pseudomonadati</taxon>
        <taxon>Bacteroidota</taxon>
        <taxon>Flavobacteriia</taxon>
        <taxon>Flavobacteriales</taxon>
        <taxon>Flavobacteriaceae</taxon>
        <taxon>Zeaxanthinibacter</taxon>
    </lineage>
</organism>
<reference evidence="7 8" key="1">
    <citation type="submission" date="2019-03" db="EMBL/GenBank/DDBJ databases">
        <title>Genomic Encyclopedia of Archaeal and Bacterial Type Strains, Phase II (KMG-II): from individual species to whole genera.</title>
        <authorList>
            <person name="Goeker M."/>
        </authorList>
    </citation>
    <scope>NUCLEOTIDE SEQUENCE [LARGE SCALE GENOMIC DNA]</scope>
    <source>
        <strain evidence="7 8">DSM 18435</strain>
    </source>
</reference>
<dbReference type="SUPFAM" id="SSF52283">
    <property type="entry name" value="Formate/glycerate dehydrogenase catalytic domain-like"/>
    <property type="match status" value="1"/>
</dbReference>